<feature type="compositionally biased region" description="Low complexity" evidence="1">
    <location>
        <begin position="741"/>
        <end position="758"/>
    </location>
</feature>
<feature type="compositionally biased region" description="Polar residues" evidence="1">
    <location>
        <begin position="625"/>
        <end position="645"/>
    </location>
</feature>
<dbReference type="Proteomes" id="UP001195483">
    <property type="component" value="Unassembled WGS sequence"/>
</dbReference>
<organism evidence="2 3">
    <name type="scientific">Potamilus streckersoni</name>
    <dbReference type="NCBI Taxonomy" id="2493646"/>
    <lineage>
        <taxon>Eukaryota</taxon>
        <taxon>Metazoa</taxon>
        <taxon>Spiralia</taxon>
        <taxon>Lophotrochozoa</taxon>
        <taxon>Mollusca</taxon>
        <taxon>Bivalvia</taxon>
        <taxon>Autobranchia</taxon>
        <taxon>Heteroconchia</taxon>
        <taxon>Palaeoheterodonta</taxon>
        <taxon>Unionida</taxon>
        <taxon>Unionoidea</taxon>
        <taxon>Unionidae</taxon>
        <taxon>Ambleminae</taxon>
        <taxon>Lampsilini</taxon>
        <taxon>Potamilus</taxon>
    </lineage>
</organism>
<evidence type="ECO:0000256" key="1">
    <source>
        <dbReference type="SAM" id="MobiDB-lite"/>
    </source>
</evidence>
<proteinExistence type="predicted"/>
<evidence type="ECO:0008006" key="4">
    <source>
        <dbReference type="Google" id="ProtNLM"/>
    </source>
</evidence>
<feature type="region of interest" description="Disordered" evidence="1">
    <location>
        <begin position="539"/>
        <end position="663"/>
    </location>
</feature>
<name>A0AAE0RVY4_9BIVA</name>
<reference evidence="2" key="2">
    <citation type="journal article" date="2021" name="Genome Biol. Evol.">
        <title>Developing a high-quality reference genome for a parasitic bivalve with doubly uniparental inheritance (Bivalvia: Unionida).</title>
        <authorList>
            <person name="Smith C.H."/>
        </authorList>
    </citation>
    <scope>NUCLEOTIDE SEQUENCE</scope>
    <source>
        <strain evidence="2">CHS0354</strain>
        <tissue evidence="2">Mantle</tissue>
    </source>
</reference>
<feature type="region of interest" description="Disordered" evidence="1">
    <location>
        <begin position="337"/>
        <end position="360"/>
    </location>
</feature>
<evidence type="ECO:0000313" key="2">
    <source>
        <dbReference type="EMBL" id="KAK3580520.1"/>
    </source>
</evidence>
<reference evidence="2" key="1">
    <citation type="journal article" date="2021" name="Genome Biol. Evol.">
        <title>A High-Quality Reference Genome for a Parasitic Bivalve with Doubly Uniparental Inheritance (Bivalvia: Unionida).</title>
        <authorList>
            <person name="Smith C.H."/>
        </authorList>
    </citation>
    <scope>NUCLEOTIDE SEQUENCE</scope>
    <source>
        <strain evidence="2">CHS0354</strain>
    </source>
</reference>
<dbReference type="EMBL" id="JAEAOA010000612">
    <property type="protein sequence ID" value="KAK3580520.1"/>
    <property type="molecule type" value="Genomic_DNA"/>
</dbReference>
<keyword evidence="3" id="KW-1185">Reference proteome</keyword>
<sequence length="779" mass="86019">MQRRLMLILRKITMFHFGLFCLYWINLINSVSSKAVLIHPPSRQVLWRYGFDTPVNHNYMQGNCGGVDALKRNNRKCGLCGDALGGPQDHDDGGKYSTGVIGQAFTFGIKDIEVMIHLETFSGGYFEFRLCPCDDRFATEECFKRYRLAIREGLQQGNPMRYYPIQSGLIGLTLALPFNMQCNRCVLQWHYVSGRIWGQGPRGSECLDCEHEEYYNCADIRIGSAYNYTFAPPKPSFPPVPKEIKHVSSISPSVAVVNDGVKYPHSVPTPIPPPPSPPQNVGGVILNNQHHPNHEINGNNVAHGSLQSLVVEANKPMPDQTLKKGKDSTHRGHHELLSEITSESSVDSGNKIPRPPPQRDLAVSISGVSNQLKDPSSNSLSFNVKPIPEDPGISRASVVNFNVSASVNSKNFKEKLPSETTVNISTSSIDSNLEKSLQNVNNNIMVSLNASVKTTLNSNFTNINIDNGLSKAAPATHSITPVSSLAEGLSQSNEEPVAAVLPRPKKIIDASDSNFTLNDDVNILLSFVGAIDTPVRAQPPLQVPSPSSRISASHVPSLSPSIKAPLHPPQSQPQPRPPPPPPPSQPLRPPVSPAQPLKPLQPHVKAPVPPQPQAQLHGSRRMTVGEQSQTTHVEISPGRRTTVTNDAPHGSKIQQRPAFNPNIPSRTRFFQPGERQFQPNMWPASGQSAWSTQNRGFGANSWDMPNQQFDGPQPISDTHQPPWSQNHQPQVQWSQRSQSIQFPQRSQHRQQSPRQNQNDIFSQSVDIFSALDEFREFIE</sequence>
<feature type="compositionally biased region" description="Polar residues" evidence="1">
    <location>
        <begin position="339"/>
        <end position="348"/>
    </location>
</feature>
<dbReference type="AlphaFoldDB" id="A0AAE0RVY4"/>
<accession>A0AAE0RVY4</accession>
<evidence type="ECO:0000313" key="3">
    <source>
        <dbReference type="Proteomes" id="UP001195483"/>
    </source>
</evidence>
<comment type="caution">
    <text evidence="2">The sequence shown here is derived from an EMBL/GenBank/DDBJ whole genome shotgun (WGS) entry which is preliminary data.</text>
</comment>
<feature type="compositionally biased region" description="Polar residues" evidence="1">
    <location>
        <begin position="703"/>
        <end position="740"/>
    </location>
</feature>
<feature type="compositionally biased region" description="Pro residues" evidence="1">
    <location>
        <begin position="566"/>
        <end position="593"/>
    </location>
</feature>
<feature type="compositionally biased region" description="Polar residues" evidence="1">
    <location>
        <begin position="544"/>
        <end position="560"/>
    </location>
</feature>
<feature type="region of interest" description="Disordered" evidence="1">
    <location>
        <begin position="684"/>
        <end position="761"/>
    </location>
</feature>
<reference evidence="2" key="3">
    <citation type="submission" date="2023-05" db="EMBL/GenBank/DDBJ databases">
        <authorList>
            <person name="Smith C.H."/>
        </authorList>
    </citation>
    <scope>NUCLEOTIDE SEQUENCE</scope>
    <source>
        <strain evidence="2">CHS0354</strain>
        <tissue evidence="2">Mantle</tissue>
    </source>
</reference>
<feature type="compositionally biased region" description="Polar residues" evidence="1">
    <location>
        <begin position="685"/>
        <end position="695"/>
    </location>
</feature>
<protein>
    <recommendedName>
        <fullName evidence="4">Chitin-binding type-4 domain-containing protein</fullName>
    </recommendedName>
</protein>
<gene>
    <name evidence="2" type="ORF">CHS0354_009474</name>
</gene>